<comment type="caution">
    <text evidence="1">The sequence shown here is derived from an EMBL/GenBank/DDBJ whole genome shotgun (WGS) entry which is preliminary data.</text>
</comment>
<protein>
    <submittedName>
        <fullName evidence="1">Uncharacterized protein</fullName>
    </submittedName>
</protein>
<organism evidence="1 2">
    <name type="scientific">Pleurodeles waltl</name>
    <name type="common">Iberian ribbed newt</name>
    <dbReference type="NCBI Taxonomy" id="8319"/>
    <lineage>
        <taxon>Eukaryota</taxon>
        <taxon>Metazoa</taxon>
        <taxon>Chordata</taxon>
        <taxon>Craniata</taxon>
        <taxon>Vertebrata</taxon>
        <taxon>Euteleostomi</taxon>
        <taxon>Amphibia</taxon>
        <taxon>Batrachia</taxon>
        <taxon>Caudata</taxon>
        <taxon>Salamandroidea</taxon>
        <taxon>Salamandridae</taxon>
        <taxon>Pleurodelinae</taxon>
        <taxon>Pleurodeles</taxon>
    </lineage>
</organism>
<evidence type="ECO:0000313" key="2">
    <source>
        <dbReference type="Proteomes" id="UP001066276"/>
    </source>
</evidence>
<keyword evidence="2" id="KW-1185">Reference proteome</keyword>
<name>A0AAV7RMV2_PLEWA</name>
<accession>A0AAV7RMV2</accession>
<proteinExistence type="predicted"/>
<reference evidence="1" key="1">
    <citation type="journal article" date="2022" name="bioRxiv">
        <title>Sequencing and chromosome-scale assembly of the giantPleurodeles waltlgenome.</title>
        <authorList>
            <person name="Brown T."/>
            <person name="Elewa A."/>
            <person name="Iarovenko S."/>
            <person name="Subramanian E."/>
            <person name="Araus A.J."/>
            <person name="Petzold A."/>
            <person name="Susuki M."/>
            <person name="Suzuki K.-i.T."/>
            <person name="Hayashi T."/>
            <person name="Toyoda A."/>
            <person name="Oliveira C."/>
            <person name="Osipova E."/>
            <person name="Leigh N.D."/>
            <person name="Simon A."/>
            <person name="Yun M.H."/>
        </authorList>
    </citation>
    <scope>NUCLEOTIDE SEQUENCE</scope>
    <source>
        <strain evidence="1">20211129_DDA</strain>
        <tissue evidence="1">Liver</tissue>
    </source>
</reference>
<sequence>MAAIMYPRDSSPSRATSSSVAYCPPVVAILTAYLSKLLTCTGFGFLPLTMALHLIYCNVLAQSPEDRDLLDLAPLSTASPGDRPPFLTEFWSTCR</sequence>
<dbReference type="AlphaFoldDB" id="A0AAV7RMV2"/>
<evidence type="ECO:0000313" key="1">
    <source>
        <dbReference type="EMBL" id="KAJ1153897.1"/>
    </source>
</evidence>
<gene>
    <name evidence="1" type="ORF">NDU88_006655</name>
</gene>
<dbReference type="Proteomes" id="UP001066276">
    <property type="component" value="Chromosome 5"/>
</dbReference>
<dbReference type="EMBL" id="JANPWB010000009">
    <property type="protein sequence ID" value="KAJ1153897.1"/>
    <property type="molecule type" value="Genomic_DNA"/>
</dbReference>